<sequence length="36" mass="4544">MFSFNLYIYIWTCLVLLVMINIYYNLIENKRSFNYK</sequence>
<dbReference type="EMBL" id="MN739915">
    <property type="protein sequence ID" value="QHT77008.1"/>
    <property type="molecule type" value="Genomic_DNA"/>
</dbReference>
<reference evidence="2" key="1">
    <citation type="journal article" date="2020" name="Nature">
        <title>Giant virus diversity and host interactions through global metagenomics.</title>
        <authorList>
            <person name="Schulz F."/>
            <person name="Roux S."/>
            <person name="Paez-Espino D."/>
            <person name="Jungbluth S."/>
            <person name="Walsh D.A."/>
            <person name="Denef V.J."/>
            <person name="McMahon K.D."/>
            <person name="Konstantinidis K.T."/>
            <person name="Eloe-Fadrosh E.A."/>
            <person name="Kyrpides N.C."/>
            <person name="Woyke T."/>
        </authorList>
    </citation>
    <scope>NUCLEOTIDE SEQUENCE</scope>
    <source>
        <strain evidence="2">GVMAG-M-3300023179-82</strain>
    </source>
</reference>
<organism evidence="2">
    <name type="scientific">viral metagenome</name>
    <dbReference type="NCBI Taxonomy" id="1070528"/>
    <lineage>
        <taxon>unclassified sequences</taxon>
        <taxon>metagenomes</taxon>
        <taxon>organismal metagenomes</taxon>
    </lineage>
</organism>
<keyword evidence="1" id="KW-1133">Transmembrane helix</keyword>
<accession>A0A6C0H8W7</accession>
<protein>
    <submittedName>
        <fullName evidence="2">Uncharacterized protein</fullName>
    </submittedName>
</protein>
<feature type="transmembrane region" description="Helical" evidence="1">
    <location>
        <begin position="6"/>
        <end position="26"/>
    </location>
</feature>
<dbReference type="AlphaFoldDB" id="A0A6C0H8W7"/>
<name>A0A6C0H8W7_9ZZZZ</name>
<proteinExistence type="predicted"/>
<evidence type="ECO:0000256" key="1">
    <source>
        <dbReference type="SAM" id="Phobius"/>
    </source>
</evidence>
<keyword evidence="1" id="KW-0472">Membrane</keyword>
<keyword evidence="1" id="KW-0812">Transmembrane</keyword>
<evidence type="ECO:0000313" key="2">
    <source>
        <dbReference type="EMBL" id="QHT77008.1"/>
    </source>
</evidence>